<keyword evidence="4" id="KW-0378">Hydrolase</keyword>
<evidence type="ECO:0000256" key="7">
    <source>
        <dbReference type="SAM" id="Phobius"/>
    </source>
</evidence>
<dbReference type="AlphaFoldDB" id="A0A1M4WIU3"/>
<organism evidence="9 10">
    <name type="scientific">Lactonifactor longoviformis DSM 17459</name>
    <dbReference type="NCBI Taxonomy" id="1122155"/>
    <lineage>
        <taxon>Bacteria</taxon>
        <taxon>Bacillati</taxon>
        <taxon>Bacillota</taxon>
        <taxon>Clostridia</taxon>
        <taxon>Eubacteriales</taxon>
        <taxon>Clostridiaceae</taxon>
        <taxon>Lactonifactor</taxon>
    </lineage>
</organism>
<protein>
    <submittedName>
        <fullName evidence="9">Rhomboid protease GluP</fullName>
    </submittedName>
</protein>
<keyword evidence="9" id="KW-0645">Protease</keyword>
<dbReference type="SUPFAM" id="SSF144091">
    <property type="entry name" value="Rhomboid-like"/>
    <property type="match status" value="1"/>
</dbReference>
<dbReference type="OrthoDB" id="9813074at2"/>
<evidence type="ECO:0000313" key="10">
    <source>
        <dbReference type="Proteomes" id="UP000184245"/>
    </source>
</evidence>
<reference evidence="9 10" key="1">
    <citation type="submission" date="2016-11" db="EMBL/GenBank/DDBJ databases">
        <authorList>
            <person name="Jaros S."/>
            <person name="Januszkiewicz K."/>
            <person name="Wedrychowicz H."/>
        </authorList>
    </citation>
    <scope>NUCLEOTIDE SEQUENCE [LARGE SCALE GENOMIC DNA]</scope>
    <source>
        <strain evidence="9 10">DSM 17459</strain>
    </source>
</reference>
<keyword evidence="6 7" id="KW-0472">Membrane</keyword>
<evidence type="ECO:0000256" key="2">
    <source>
        <dbReference type="ARBA" id="ARBA00009045"/>
    </source>
</evidence>
<evidence type="ECO:0000256" key="6">
    <source>
        <dbReference type="ARBA" id="ARBA00023136"/>
    </source>
</evidence>
<evidence type="ECO:0000259" key="8">
    <source>
        <dbReference type="Pfam" id="PF01694"/>
    </source>
</evidence>
<comment type="similarity">
    <text evidence="2">Belongs to the peptidase S54 family.</text>
</comment>
<proteinExistence type="inferred from homology"/>
<evidence type="ECO:0000256" key="5">
    <source>
        <dbReference type="ARBA" id="ARBA00022989"/>
    </source>
</evidence>
<feature type="transmembrane region" description="Helical" evidence="7">
    <location>
        <begin position="193"/>
        <end position="211"/>
    </location>
</feature>
<feature type="domain" description="Peptidase S54 rhomboid" evidence="8">
    <location>
        <begin position="70"/>
        <end position="212"/>
    </location>
</feature>
<feature type="transmembrane region" description="Helical" evidence="7">
    <location>
        <begin position="169"/>
        <end position="187"/>
    </location>
</feature>
<evidence type="ECO:0000256" key="1">
    <source>
        <dbReference type="ARBA" id="ARBA00004141"/>
    </source>
</evidence>
<gene>
    <name evidence="9" type="ORF">SAMN02745158_01636</name>
</gene>
<dbReference type="STRING" id="1122155.SAMN02745158_01636"/>
<dbReference type="GO" id="GO:0006508">
    <property type="term" value="P:proteolysis"/>
    <property type="evidence" value="ECO:0007669"/>
    <property type="project" value="UniProtKB-KW"/>
</dbReference>
<dbReference type="GO" id="GO:0016020">
    <property type="term" value="C:membrane"/>
    <property type="evidence" value="ECO:0007669"/>
    <property type="project" value="UniProtKB-SubCell"/>
</dbReference>
<accession>A0A1M4WIU3</accession>
<feature type="transmembrane region" description="Helical" evidence="7">
    <location>
        <begin position="27"/>
        <end position="44"/>
    </location>
</feature>
<dbReference type="RefSeq" id="WP_084067783.1">
    <property type="nucleotide sequence ID" value="NZ_FQVI01000006.1"/>
</dbReference>
<evidence type="ECO:0000256" key="3">
    <source>
        <dbReference type="ARBA" id="ARBA00022692"/>
    </source>
</evidence>
<evidence type="ECO:0000313" key="9">
    <source>
        <dbReference type="EMBL" id="SHE81107.1"/>
    </source>
</evidence>
<feature type="transmembrane region" description="Helical" evidence="7">
    <location>
        <begin position="72"/>
        <end position="97"/>
    </location>
</feature>
<feature type="transmembrane region" description="Helical" evidence="7">
    <location>
        <begin position="109"/>
        <end position="128"/>
    </location>
</feature>
<dbReference type="Gene3D" id="1.20.1540.10">
    <property type="entry name" value="Rhomboid-like"/>
    <property type="match status" value="1"/>
</dbReference>
<dbReference type="Pfam" id="PF01694">
    <property type="entry name" value="Rhomboid"/>
    <property type="match status" value="1"/>
</dbReference>
<dbReference type="GO" id="GO:0004252">
    <property type="term" value="F:serine-type endopeptidase activity"/>
    <property type="evidence" value="ECO:0007669"/>
    <property type="project" value="InterPro"/>
</dbReference>
<evidence type="ECO:0000256" key="4">
    <source>
        <dbReference type="ARBA" id="ARBA00022801"/>
    </source>
</evidence>
<dbReference type="Proteomes" id="UP000184245">
    <property type="component" value="Unassembled WGS sequence"/>
</dbReference>
<dbReference type="InterPro" id="IPR022764">
    <property type="entry name" value="Peptidase_S54_rhomboid_dom"/>
</dbReference>
<dbReference type="PANTHER" id="PTHR43731:SF14">
    <property type="entry name" value="PRESENILIN-ASSOCIATED RHOMBOID-LIKE PROTEIN, MITOCHONDRIAL"/>
    <property type="match status" value="1"/>
</dbReference>
<feature type="transmembrane region" description="Helical" evidence="7">
    <location>
        <begin position="140"/>
        <end position="162"/>
    </location>
</feature>
<keyword evidence="3 7" id="KW-0812">Transmembrane</keyword>
<keyword evidence="5 7" id="KW-1133">Transmembrane helix</keyword>
<name>A0A1M4WIU3_9CLOT</name>
<sequence>MNEYYYPPQGPSRLDELKIQVQKRKPVLINTLMIGVNILVFLLVEVTGSSGDTMHMITWGAAFPPLIQEGEYYRLFTCMFLHFGFAHLANNMIVLGFLGDNLERAVGRVRYLIIYILGGIGASYISYYTEISGSSGRISVSAGASGAIFAVIGAMLYILIVNKGRLEDLTTRQMVVLAGLTLYHGFISAGVDNAAHVGGLICGFVLGVLLYRRKKVNIM</sequence>
<keyword evidence="10" id="KW-1185">Reference proteome</keyword>
<dbReference type="InterPro" id="IPR035952">
    <property type="entry name" value="Rhomboid-like_sf"/>
</dbReference>
<dbReference type="PANTHER" id="PTHR43731">
    <property type="entry name" value="RHOMBOID PROTEASE"/>
    <property type="match status" value="1"/>
</dbReference>
<dbReference type="InterPro" id="IPR050925">
    <property type="entry name" value="Rhomboid_protease_S54"/>
</dbReference>
<dbReference type="EMBL" id="FQVI01000006">
    <property type="protein sequence ID" value="SHE81107.1"/>
    <property type="molecule type" value="Genomic_DNA"/>
</dbReference>
<comment type="subcellular location">
    <subcellularLocation>
        <location evidence="1">Membrane</location>
        <topology evidence="1">Multi-pass membrane protein</topology>
    </subcellularLocation>
</comment>